<dbReference type="Gene3D" id="3.40.920.10">
    <property type="entry name" value="Pyruvate-ferredoxin oxidoreductase, PFOR, domain III"/>
    <property type="match status" value="1"/>
</dbReference>
<dbReference type="AlphaFoldDB" id="A0A346A0P4"/>
<keyword evidence="1" id="KW-0560">Oxidoreductase</keyword>
<evidence type="ECO:0000256" key="1">
    <source>
        <dbReference type="ARBA" id="ARBA00023002"/>
    </source>
</evidence>
<feature type="domain" description="Pyruvate:ferredoxin oxidoreductase core" evidence="4">
    <location>
        <begin position="455"/>
        <end position="520"/>
    </location>
</feature>
<dbReference type="InterPro" id="IPR050722">
    <property type="entry name" value="Pyruvate:ferred/Flavod_OxRd"/>
</dbReference>
<dbReference type="PANTHER" id="PTHR32154:SF20">
    <property type="entry name" value="2-OXOGLUTARATE OXIDOREDUCTASE SUBUNIT KORA"/>
    <property type="match status" value="1"/>
</dbReference>
<dbReference type="KEGG" id="ptaw:DW352_20760"/>
<dbReference type="Pfam" id="PF01558">
    <property type="entry name" value="POR"/>
    <property type="match status" value="1"/>
</dbReference>
<accession>A0A346A0P4</accession>
<dbReference type="SUPFAM" id="SSF53323">
    <property type="entry name" value="Pyruvate-ferredoxin oxidoreductase, PFOR, domain III"/>
    <property type="match status" value="1"/>
</dbReference>
<dbReference type="EMBL" id="CP031417">
    <property type="protein sequence ID" value="AXK82741.1"/>
    <property type="molecule type" value="Genomic_DNA"/>
</dbReference>
<dbReference type="GO" id="GO:0016903">
    <property type="term" value="F:oxidoreductase activity, acting on the aldehyde or oxo group of donors"/>
    <property type="evidence" value="ECO:0007669"/>
    <property type="project" value="InterPro"/>
</dbReference>
<dbReference type="SUPFAM" id="SSF52922">
    <property type="entry name" value="TK C-terminal domain-like"/>
    <property type="match status" value="1"/>
</dbReference>
<dbReference type="OrthoDB" id="9794954at2"/>
<evidence type="ECO:0000259" key="4">
    <source>
        <dbReference type="Pfam" id="PF17147"/>
    </source>
</evidence>
<dbReference type="InterPro" id="IPR022367">
    <property type="entry name" value="2-oxoacid/accept_OxRdtase_asu"/>
</dbReference>
<protein>
    <submittedName>
        <fullName evidence="5">2-oxoacid:acceptor oxidoreductase subunit alpha</fullName>
    </submittedName>
</protein>
<dbReference type="PANTHER" id="PTHR32154">
    <property type="entry name" value="PYRUVATE-FLAVODOXIN OXIDOREDUCTASE-RELATED"/>
    <property type="match status" value="1"/>
</dbReference>
<sequence>MSAGAVLLRAAAHAGYYGLMTQLFGAQVRGGESAALVQVSTQPIDSQPDRYDLFVALDWEKVEQFAAEIPLDEASVIIADPAAGAVPPGIAKSKGRVVALTMGDRNATKLERGLLGRRVNMFAAGLVGALIGLNEANLQAAAEAVFSDKGADVIGANAKGTAAGIAAAASLTLNVRLDAPTAAARWLISGNQAIAFGALRGGVRFVGCYPITPATDLVEWLAPHLIKLGGRLVLGEDELASINLALGASYGGTPAMTVTAGPGFSLMVESLGLAVAAESPLVLVDVMRAGPSTGIASKTEQSDINLALYGAHGDAPRVVMAPVSVADCITTAEYAVYVAESLQTPVIVLSDQALGQATTVIDPSDKRPAPLKRRLNGAAASKPFKRYAIGGDPVTPMPLPGTPQHEWVAEGLSHNEAGLPASGAGPHVAQINKRAKKIARFDPGAYWGETWGTGDTVVLAIGSTIGAAREAARRLSAAGHQMRVVALRVIAPLPTEALSRALAGARRIIVIEQNHSGQLYHYLVGQKAIPPNAESVARPGPLPFRPSEIASYVV</sequence>
<proteinExistence type="predicted"/>
<dbReference type="InterPro" id="IPR029061">
    <property type="entry name" value="THDP-binding"/>
</dbReference>
<feature type="domain" description="Pyruvate flavodoxin/ferredoxin oxidoreductase pyrimidine binding" evidence="3">
    <location>
        <begin position="197"/>
        <end position="422"/>
    </location>
</feature>
<dbReference type="SUPFAM" id="SSF52518">
    <property type="entry name" value="Thiamin diphosphate-binding fold (THDP-binding)"/>
    <property type="match status" value="1"/>
</dbReference>
<evidence type="ECO:0000313" key="5">
    <source>
        <dbReference type="EMBL" id="AXK82741.1"/>
    </source>
</evidence>
<feature type="domain" description="Pyruvate/ketoisovalerate oxidoreductase catalytic" evidence="2">
    <location>
        <begin position="2"/>
        <end position="165"/>
    </location>
</feature>
<gene>
    <name evidence="5" type="ORF">DW352_20760</name>
</gene>
<dbReference type="CDD" id="cd07034">
    <property type="entry name" value="TPP_PYR_PFOR_IOR-alpha_like"/>
    <property type="match status" value="1"/>
</dbReference>
<dbReference type="Pfam" id="PF17147">
    <property type="entry name" value="PFOR_II"/>
    <property type="match status" value="1"/>
</dbReference>
<dbReference type="InterPro" id="IPR019752">
    <property type="entry name" value="Pyrv/ketoisovalerate_OxRed_cat"/>
</dbReference>
<dbReference type="InterPro" id="IPR002869">
    <property type="entry name" value="Pyrv_flavodox_OxRed_cen"/>
</dbReference>
<dbReference type="InterPro" id="IPR002880">
    <property type="entry name" value="Pyrv_Fd/Flavodoxin_OxRdtase_N"/>
</dbReference>
<dbReference type="InterPro" id="IPR009014">
    <property type="entry name" value="Transketo_C/PFOR_II"/>
</dbReference>
<evidence type="ECO:0000259" key="2">
    <source>
        <dbReference type="Pfam" id="PF01558"/>
    </source>
</evidence>
<evidence type="ECO:0000313" key="6">
    <source>
        <dbReference type="Proteomes" id="UP000254889"/>
    </source>
</evidence>
<dbReference type="NCBIfam" id="TIGR03710">
    <property type="entry name" value="OAFO_sf"/>
    <property type="match status" value="1"/>
</dbReference>
<dbReference type="GO" id="GO:0006979">
    <property type="term" value="P:response to oxidative stress"/>
    <property type="evidence" value="ECO:0007669"/>
    <property type="project" value="TreeGrafter"/>
</dbReference>
<dbReference type="InterPro" id="IPR033412">
    <property type="entry name" value="PFOR_II"/>
</dbReference>
<dbReference type="Pfam" id="PF01855">
    <property type="entry name" value="POR_N"/>
    <property type="match status" value="1"/>
</dbReference>
<keyword evidence="6" id="KW-1185">Reference proteome</keyword>
<dbReference type="Gene3D" id="3.40.50.920">
    <property type="match status" value="1"/>
</dbReference>
<name>A0A346A0P4_9HYPH</name>
<evidence type="ECO:0000259" key="3">
    <source>
        <dbReference type="Pfam" id="PF01855"/>
    </source>
</evidence>
<dbReference type="Proteomes" id="UP000254889">
    <property type="component" value="Chromosome"/>
</dbReference>
<reference evidence="5 6" key="1">
    <citation type="submission" date="2018-07" db="EMBL/GenBank/DDBJ databases">
        <authorList>
            <person name="Quirk P.G."/>
            <person name="Krulwich T.A."/>
        </authorList>
    </citation>
    <scope>NUCLEOTIDE SEQUENCE [LARGE SCALE GENOMIC DNA]</scope>
    <source>
        <strain evidence="5 6">CC-BB4</strain>
    </source>
</reference>
<organism evidence="5 6">
    <name type="scientific">Pseudolabrys taiwanensis</name>
    <dbReference type="NCBI Taxonomy" id="331696"/>
    <lineage>
        <taxon>Bacteria</taxon>
        <taxon>Pseudomonadati</taxon>
        <taxon>Pseudomonadota</taxon>
        <taxon>Alphaproteobacteria</taxon>
        <taxon>Hyphomicrobiales</taxon>
        <taxon>Xanthobacteraceae</taxon>
        <taxon>Pseudolabrys</taxon>
    </lineage>
</organism>
<dbReference type="Gene3D" id="3.40.50.970">
    <property type="match status" value="1"/>
</dbReference>